<dbReference type="Proteomes" id="UP000507470">
    <property type="component" value="Unassembled WGS sequence"/>
</dbReference>
<reference evidence="2 3" key="1">
    <citation type="submission" date="2020-06" db="EMBL/GenBank/DDBJ databases">
        <authorList>
            <person name="Li R."/>
            <person name="Bekaert M."/>
        </authorList>
    </citation>
    <scope>NUCLEOTIDE SEQUENCE [LARGE SCALE GENOMIC DNA]</scope>
    <source>
        <strain evidence="3">wild</strain>
    </source>
</reference>
<gene>
    <name evidence="2" type="ORF">MCOR_48347</name>
</gene>
<sequence length="259" mass="29563">MYSTTSIILRGIYLMAFPFFIQAYQLDCPSYPHWKIRGKGLCNSSVKYTCLLNTNENKYNENCEFGLRFLGAGYKFVISGKLDRRHCISERFQSVTMLSNMSSSCVTLKSKCNEEGQIVFSDGTTTEDRSCRCNYIKNFAFVTKPKGTCYCIPSKEDCNCYYKTCPVDHYLTPVMNVNYGEGLHTDNYHCVHFSELAGIFQCPEIQKEKKPRCVEKANEMFITQSTQDSTCSTSSMNILVIHVVCMILVILFCVGKFFS</sequence>
<name>A0A6J8E4F4_MYTCO</name>
<keyword evidence="1" id="KW-0812">Transmembrane</keyword>
<keyword evidence="1" id="KW-1133">Transmembrane helix</keyword>
<evidence type="ECO:0000256" key="1">
    <source>
        <dbReference type="SAM" id="Phobius"/>
    </source>
</evidence>
<dbReference type="OrthoDB" id="6090904at2759"/>
<protein>
    <submittedName>
        <fullName evidence="2">Uncharacterized protein</fullName>
    </submittedName>
</protein>
<keyword evidence="1" id="KW-0472">Membrane</keyword>
<dbReference type="EMBL" id="CACVKT020008464">
    <property type="protein sequence ID" value="CAC5415664.1"/>
    <property type="molecule type" value="Genomic_DNA"/>
</dbReference>
<keyword evidence="3" id="KW-1185">Reference proteome</keyword>
<evidence type="ECO:0000313" key="2">
    <source>
        <dbReference type="EMBL" id="CAC5415664.1"/>
    </source>
</evidence>
<organism evidence="2 3">
    <name type="scientific">Mytilus coruscus</name>
    <name type="common">Sea mussel</name>
    <dbReference type="NCBI Taxonomy" id="42192"/>
    <lineage>
        <taxon>Eukaryota</taxon>
        <taxon>Metazoa</taxon>
        <taxon>Spiralia</taxon>
        <taxon>Lophotrochozoa</taxon>
        <taxon>Mollusca</taxon>
        <taxon>Bivalvia</taxon>
        <taxon>Autobranchia</taxon>
        <taxon>Pteriomorphia</taxon>
        <taxon>Mytilida</taxon>
        <taxon>Mytiloidea</taxon>
        <taxon>Mytilidae</taxon>
        <taxon>Mytilinae</taxon>
        <taxon>Mytilus</taxon>
    </lineage>
</organism>
<evidence type="ECO:0000313" key="3">
    <source>
        <dbReference type="Proteomes" id="UP000507470"/>
    </source>
</evidence>
<accession>A0A6J8E4F4</accession>
<feature type="transmembrane region" description="Helical" evidence="1">
    <location>
        <begin position="239"/>
        <end position="258"/>
    </location>
</feature>
<proteinExistence type="predicted"/>
<feature type="transmembrane region" description="Helical" evidence="1">
    <location>
        <begin position="7"/>
        <end position="26"/>
    </location>
</feature>
<dbReference type="AlphaFoldDB" id="A0A6J8E4F4"/>